<dbReference type="EMBL" id="BAAFST010000002">
    <property type="protein sequence ID" value="GAB1286381.1"/>
    <property type="molecule type" value="Genomic_DNA"/>
</dbReference>
<keyword evidence="2" id="KW-1185">Reference proteome</keyword>
<protein>
    <submittedName>
        <fullName evidence="1">Uncharacterized protein</fullName>
    </submittedName>
</protein>
<organism evidence="1 2">
    <name type="scientific">Apodemus speciosus</name>
    <name type="common">Large Japanese field mouse</name>
    <dbReference type="NCBI Taxonomy" id="105296"/>
    <lineage>
        <taxon>Eukaryota</taxon>
        <taxon>Metazoa</taxon>
        <taxon>Chordata</taxon>
        <taxon>Craniata</taxon>
        <taxon>Vertebrata</taxon>
        <taxon>Euteleostomi</taxon>
        <taxon>Mammalia</taxon>
        <taxon>Eutheria</taxon>
        <taxon>Euarchontoglires</taxon>
        <taxon>Glires</taxon>
        <taxon>Rodentia</taxon>
        <taxon>Myomorpha</taxon>
        <taxon>Muroidea</taxon>
        <taxon>Muridae</taxon>
        <taxon>Murinae</taxon>
        <taxon>Apodemus</taxon>
    </lineage>
</organism>
<evidence type="ECO:0000313" key="2">
    <source>
        <dbReference type="Proteomes" id="UP001623349"/>
    </source>
</evidence>
<proteinExistence type="predicted"/>
<comment type="caution">
    <text evidence="1">The sequence shown here is derived from an EMBL/GenBank/DDBJ whole genome shotgun (WGS) entry which is preliminary data.</text>
</comment>
<sequence length="105" mass="12026">MYFVLWHVLRHDVVPPKSPKINWWPSNHGPKSPRLRTERICPPKSSRWEGARAGSSRRQELDDARIWLLLLVGSGLMDGRGRSELFSVCSAGAQVQRPYLQLATY</sequence>
<accession>A0ABQ0EHU9</accession>
<dbReference type="Proteomes" id="UP001623349">
    <property type="component" value="Unassembled WGS sequence"/>
</dbReference>
<gene>
    <name evidence="1" type="ORF">APTSU1_000161100</name>
</gene>
<evidence type="ECO:0000313" key="1">
    <source>
        <dbReference type="EMBL" id="GAB1286381.1"/>
    </source>
</evidence>
<name>A0ABQ0EHU9_APOSI</name>
<reference evidence="1 2" key="1">
    <citation type="submission" date="2024-08" db="EMBL/GenBank/DDBJ databases">
        <title>The draft genome of Apodemus speciosus.</title>
        <authorList>
            <person name="Nabeshima K."/>
            <person name="Suzuki S."/>
            <person name="Onuma M."/>
        </authorList>
    </citation>
    <scope>NUCLEOTIDE SEQUENCE [LARGE SCALE GENOMIC DNA]</scope>
    <source>
        <strain evidence="1">IB14-021</strain>
    </source>
</reference>